<keyword evidence="2" id="KW-1185">Reference proteome</keyword>
<name>A0A133VLV5_9EURY</name>
<comment type="caution">
    <text evidence="1">The sequence shown here is derived from an EMBL/GenBank/DDBJ whole genome shotgun (WGS) entry which is preliminary data.</text>
</comment>
<gene>
    <name evidence="1" type="ORF">AKJ51_01455</name>
</gene>
<proteinExistence type="predicted"/>
<sequence>MKKSGWFGEKMRHSLASKGILTSHGIETSYNIDENIYTDLNPSQRDKIKGVIEGIENIISESFSTKTDFSIELKKSGKLTMLMIKPENPIHWKEYRLTIGSRGGFKCLSMISEDWENDTEIDKWSGYGWNDFWKQMEEEFFRV</sequence>
<protein>
    <submittedName>
        <fullName evidence="1">Uncharacterized protein</fullName>
    </submittedName>
</protein>
<organism evidence="1 2">
    <name type="scientific">candidate division MSBL1 archaeon SCGC-AAA382A20</name>
    <dbReference type="NCBI Taxonomy" id="1698280"/>
    <lineage>
        <taxon>Archaea</taxon>
        <taxon>Methanobacteriati</taxon>
        <taxon>Methanobacteriota</taxon>
        <taxon>candidate division MSBL1</taxon>
    </lineage>
</organism>
<dbReference type="AlphaFoldDB" id="A0A133VLV5"/>
<dbReference type="EMBL" id="LHYE01000009">
    <property type="protein sequence ID" value="KXB07387.1"/>
    <property type="molecule type" value="Genomic_DNA"/>
</dbReference>
<accession>A0A133VLV5</accession>
<reference evidence="1 2" key="1">
    <citation type="journal article" date="2016" name="Sci. Rep.">
        <title>Metabolic traits of an uncultured archaeal lineage -MSBL1- from brine pools of the Red Sea.</title>
        <authorList>
            <person name="Mwirichia R."/>
            <person name="Alam I."/>
            <person name="Rashid M."/>
            <person name="Vinu M."/>
            <person name="Ba-Alawi W."/>
            <person name="Anthony Kamau A."/>
            <person name="Kamanda Ngugi D."/>
            <person name="Goker M."/>
            <person name="Klenk H.P."/>
            <person name="Bajic V."/>
            <person name="Stingl U."/>
        </authorList>
    </citation>
    <scope>NUCLEOTIDE SEQUENCE [LARGE SCALE GENOMIC DNA]</scope>
    <source>
        <strain evidence="1">SCGC-AAA382A20</strain>
    </source>
</reference>
<dbReference type="Proteomes" id="UP000070263">
    <property type="component" value="Unassembled WGS sequence"/>
</dbReference>
<evidence type="ECO:0000313" key="1">
    <source>
        <dbReference type="EMBL" id="KXB07387.1"/>
    </source>
</evidence>
<evidence type="ECO:0000313" key="2">
    <source>
        <dbReference type="Proteomes" id="UP000070263"/>
    </source>
</evidence>